<organism evidence="1">
    <name type="scientific">Loa loa</name>
    <name type="common">Eye worm</name>
    <name type="synonym">Filaria loa</name>
    <dbReference type="NCBI Taxonomy" id="7209"/>
    <lineage>
        <taxon>Eukaryota</taxon>
        <taxon>Metazoa</taxon>
        <taxon>Ecdysozoa</taxon>
        <taxon>Nematoda</taxon>
        <taxon>Chromadorea</taxon>
        <taxon>Rhabditida</taxon>
        <taxon>Spirurina</taxon>
        <taxon>Spiruromorpha</taxon>
        <taxon>Filarioidea</taxon>
        <taxon>Onchocercidae</taxon>
        <taxon>Loa</taxon>
    </lineage>
</organism>
<accession>A0A1S0TTQ9</accession>
<dbReference type="RefSeq" id="XP_003144037.2">
    <property type="nucleotide sequence ID" value="XM_003143989.2"/>
</dbReference>
<dbReference type="KEGG" id="loa:LOAG_08457"/>
<gene>
    <name evidence="1" type="ORF">LOAG_08457</name>
</gene>
<dbReference type="GeneID" id="9945883"/>
<dbReference type="OrthoDB" id="5865443at2759"/>
<dbReference type="CTD" id="9945883"/>
<reference evidence="1" key="1">
    <citation type="submission" date="2012-04" db="EMBL/GenBank/DDBJ databases">
        <title>The Genome Sequence of Loa loa.</title>
        <authorList>
            <consortium name="The Broad Institute Genome Sequencing Platform"/>
            <consortium name="Broad Institute Genome Sequencing Center for Infectious Disease"/>
            <person name="Nutman T.B."/>
            <person name="Fink D.L."/>
            <person name="Russ C."/>
            <person name="Young S."/>
            <person name="Zeng Q."/>
            <person name="Gargeya S."/>
            <person name="Alvarado L."/>
            <person name="Berlin A."/>
            <person name="Chapman S.B."/>
            <person name="Chen Z."/>
            <person name="Freedman E."/>
            <person name="Gellesch M."/>
            <person name="Goldberg J."/>
            <person name="Griggs A."/>
            <person name="Gujja S."/>
            <person name="Heilman E.R."/>
            <person name="Heiman D."/>
            <person name="Howarth C."/>
            <person name="Mehta T."/>
            <person name="Neiman D."/>
            <person name="Pearson M."/>
            <person name="Roberts A."/>
            <person name="Saif S."/>
            <person name="Shea T."/>
            <person name="Shenoy N."/>
            <person name="Sisk P."/>
            <person name="Stolte C."/>
            <person name="Sykes S."/>
            <person name="White J."/>
            <person name="Yandava C."/>
            <person name="Haas B."/>
            <person name="Henn M.R."/>
            <person name="Nusbaum C."/>
            <person name="Birren B."/>
        </authorList>
    </citation>
    <scope>NUCLEOTIDE SEQUENCE [LARGE SCALE GENOMIC DNA]</scope>
</reference>
<proteinExistence type="predicted"/>
<protein>
    <submittedName>
        <fullName evidence="1">Uncharacterized protein</fullName>
    </submittedName>
</protein>
<sequence length="112" mass="12593">MTALSLQAFRALEQIEADLDAARIQTAALAALIAPATKMFHFDDGANTFELSSPILLQHLRNLGFFFLSFSTEVANRVISQTWLSTVVTDPQQERQIISLMILDRHRLKCKC</sequence>
<name>A0A1S0TTQ9_LOALO</name>
<dbReference type="InParanoid" id="A0A1S0TTQ9"/>
<dbReference type="EMBL" id="JH712213">
    <property type="protein sequence ID" value="EFO20035.2"/>
    <property type="molecule type" value="Genomic_DNA"/>
</dbReference>
<dbReference type="AlphaFoldDB" id="A0A1S0TTQ9"/>
<evidence type="ECO:0000313" key="1">
    <source>
        <dbReference type="EMBL" id="EFO20035.2"/>
    </source>
</evidence>